<dbReference type="EMBL" id="CP001336">
    <property type="protein sequence ID" value="ACL20645.1"/>
    <property type="molecule type" value="Genomic_DNA"/>
</dbReference>
<dbReference type="AlphaFoldDB" id="B8FVD6"/>
<dbReference type="KEGG" id="dhd:Dhaf_2619"/>
<gene>
    <name evidence="1" type="ordered locus">Dhaf_2619</name>
</gene>
<name>B8FVD6_DESHD</name>
<evidence type="ECO:0000313" key="2">
    <source>
        <dbReference type="Proteomes" id="UP000007726"/>
    </source>
</evidence>
<reference evidence="1 2" key="1">
    <citation type="journal article" date="2012" name="BMC Microbiol.">
        <title>Genome sequence of Desulfitobacterium hafniense DCB-2, a Gram-positive anaerobe capable of dehalogenation and metal reduction.</title>
        <authorList>
            <person name="Kim S.H."/>
            <person name="Harzman C."/>
            <person name="Davis J.K."/>
            <person name="Hutcheson R."/>
            <person name="Broderick J.B."/>
            <person name="Marsh T.L."/>
            <person name="Tiedje J.M."/>
        </authorList>
    </citation>
    <scope>NUCLEOTIDE SEQUENCE [LARGE SCALE GENOMIC DNA]</scope>
    <source>
        <strain evidence="2">DSM 10664 / DCB-2</strain>
    </source>
</reference>
<organism evidence="1 2">
    <name type="scientific">Desulfitobacterium hafniense (strain DSM 10664 / DCB-2)</name>
    <dbReference type="NCBI Taxonomy" id="272564"/>
    <lineage>
        <taxon>Bacteria</taxon>
        <taxon>Bacillati</taxon>
        <taxon>Bacillota</taxon>
        <taxon>Clostridia</taxon>
        <taxon>Eubacteriales</taxon>
        <taxon>Desulfitobacteriaceae</taxon>
        <taxon>Desulfitobacterium</taxon>
    </lineage>
</organism>
<proteinExistence type="predicted"/>
<dbReference type="HOGENOM" id="CLU_1924178_0_0_9"/>
<sequence>MDRREFFKLVGVAAAATGAASAGITGYLNAIDPAAKTGWEKEAYDPEKGRFDRTPFEIDHMPFNKVGTPKRVEKYADTMLRRTNLSRAFDVPEGMPFEDYLKTAVDVNDLTKTPLSILKDKDLVGILSGCP</sequence>
<evidence type="ECO:0000313" key="1">
    <source>
        <dbReference type="EMBL" id="ACL20645.1"/>
    </source>
</evidence>
<dbReference type="RefSeq" id="WP_015944120.1">
    <property type="nucleotide sequence ID" value="NC_011830.1"/>
</dbReference>
<dbReference type="Proteomes" id="UP000007726">
    <property type="component" value="Chromosome"/>
</dbReference>
<accession>B8FVD6</accession>
<protein>
    <submittedName>
        <fullName evidence="1">Uncharacterized protein</fullName>
    </submittedName>
</protein>